<dbReference type="AlphaFoldDB" id="A0AAD1KNT0"/>
<dbReference type="EMBL" id="AP024747">
    <property type="protein sequence ID" value="BCY24617.1"/>
    <property type="molecule type" value="Genomic_DNA"/>
</dbReference>
<organism evidence="2 3">
    <name type="scientific">Cutibacterium modestum</name>
    <dbReference type="NCBI Taxonomy" id="2559073"/>
    <lineage>
        <taxon>Bacteria</taxon>
        <taxon>Bacillati</taxon>
        <taxon>Actinomycetota</taxon>
        <taxon>Actinomycetes</taxon>
        <taxon>Propionibacteriales</taxon>
        <taxon>Propionibacteriaceae</taxon>
        <taxon>Cutibacterium</taxon>
    </lineage>
</organism>
<dbReference type="Proteomes" id="UP000825072">
    <property type="component" value="Chromosome 1"/>
</dbReference>
<sequence>MPRLSVRHSPHEHIPRATMNEPLASILIETISLGTANTTPVTPGTSRFYGAPTATQSKTGSAESVTNNESSSS</sequence>
<feature type="region of interest" description="Disordered" evidence="1">
    <location>
        <begin position="38"/>
        <end position="73"/>
    </location>
</feature>
<proteinExistence type="predicted"/>
<protein>
    <submittedName>
        <fullName evidence="2">Uncharacterized protein</fullName>
    </submittedName>
</protein>
<name>A0AAD1KNT0_9ACTN</name>
<evidence type="ECO:0000313" key="2">
    <source>
        <dbReference type="EMBL" id="BCY24617.1"/>
    </source>
</evidence>
<evidence type="ECO:0000256" key="1">
    <source>
        <dbReference type="SAM" id="MobiDB-lite"/>
    </source>
</evidence>
<gene>
    <name evidence="2" type="ORF">KB1_06070</name>
</gene>
<feature type="compositionally biased region" description="Polar residues" evidence="1">
    <location>
        <begin position="53"/>
        <end position="73"/>
    </location>
</feature>
<evidence type="ECO:0000313" key="3">
    <source>
        <dbReference type="Proteomes" id="UP000825072"/>
    </source>
</evidence>
<accession>A0AAD1KNT0</accession>
<reference evidence="2" key="1">
    <citation type="submission" date="2021-06" db="EMBL/GenBank/DDBJ databases">
        <title>Genome sequence of Cutibacterium modestum strain KB17-24694.</title>
        <authorList>
            <person name="Dekio I."/>
            <person name="Asahina A."/>
            <person name="Nishida M."/>
        </authorList>
    </citation>
    <scope>NUCLEOTIDE SEQUENCE</scope>
    <source>
        <strain evidence="2">KB17-24694</strain>
    </source>
</reference>